<reference evidence="8" key="1">
    <citation type="journal article" date="2019" name="Int. J. Syst. Evol. Microbiol.">
        <title>The Global Catalogue of Microorganisms (GCM) 10K type strain sequencing project: providing services to taxonomists for standard genome sequencing and annotation.</title>
        <authorList>
            <consortium name="The Broad Institute Genomics Platform"/>
            <consortium name="The Broad Institute Genome Sequencing Center for Infectious Disease"/>
            <person name="Wu L."/>
            <person name="Ma J."/>
        </authorList>
    </citation>
    <scope>NUCLEOTIDE SEQUENCE [LARGE SCALE GENOMIC DNA]</scope>
    <source>
        <strain evidence="8">JCM 16929</strain>
    </source>
</reference>
<gene>
    <name evidence="7" type="ORF">GCM10022236_17010</name>
</gene>
<dbReference type="HAMAP" id="MF_00694">
    <property type="entry name" value="KDGDH"/>
    <property type="match status" value="1"/>
</dbReference>
<dbReference type="EMBL" id="BAABAB010000010">
    <property type="protein sequence ID" value="GAA3615560.1"/>
    <property type="molecule type" value="Genomic_DNA"/>
</dbReference>
<dbReference type="NCBIfam" id="NF002958">
    <property type="entry name" value="PRK03620.1"/>
    <property type="match status" value="1"/>
</dbReference>
<organism evidence="7 8">
    <name type="scientific">Microlunatus ginsengisoli</name>
    <dbReference type="NCBI Taxonomy" id="363863"/>
    <lineage>
        <taxon>Bacteria</taxon>
        <taxon>Bacillati</taxon>
        <taxon>Actinomycetota</taxon>
        <taxon>Actinomycetes</taxon>
        <taxon>Propionibacteriales</taxon>
        <taxon>Propionibacteriaceae</taxon>
        <taxon>Microlunatus</taxon>
    </lineage>
</organism>
<evidence type="ECO:0000256" key="1">
    <source>
        <dbReference type="ARBA" id="ARBA00001446"/>
    </source>
</evidence>
<dbReference type="Pfam" id="PF00701">
    <property type="entry name" value="DHDPS"/>
    <property type="match status" value="1"/>
</dbReference>
<dbReference type="PIRSF" id="PIRSF001365">
    <property type="entry name" value="DHDPS"/>
    <property type="match status" value="1"/>
</dbReference>
<dbReference type="SUPFAM" id="SSF51569">
    <property type="entry name" value="Aldolase"/>
    <property type="match status" value="1"/>
</dbReference>
<name>A0ABP6ZPQ0_9ACTN</name>
<dbReference type="EC" id="4.2.1.41" evidence="5"/>
<evidence type="ECO:0000256" key="3">
    <source>
        <dbReference type="ARBA" id="ARBA00007592"/>
    </source>
</evidence>
<comment type="similarity">
    <text evidence="3 5 6">Belongs to the DapA family.</text>
</comment>
<dbReference type="RefSeq" id="WP_344803365.1">
    <property type="nucleotide sequence ID" value="NZ_BAABAB010000010.1"/>
</dbReference>
<dbReference type="PANTHER" id="PTHR12128:SF19">
    <property type="entry name" value="5-DEHYDRO-4-DEOXYGLUCARATE DEHYDRATASE 2-RELATED"/>
    <property type="match status" value="1"/>
</dbReference>
<keyword evidence="8" id="KW-1185">Reference proteome</keyword>
<dbReference type="InterPro" id="IPR017655">
    <property type="entry name" value="Dehydro-deoxyglucarate_dehyd"/>
</dbReference>
<dbReference type="InterPro" id="IPR002220">
    <property type="entry name" value="DapA-like"/>
</dbReference>
<sequence>MNLDGVLFFPITPFTGSGEVDAALLKEHVASRLDHAPGAVFAACGTGEFHALSVAEVGTVVSAAVSAAGGRTPVLGGTGGPLGHALGCAKVAADAGAEGLLVLPPYLVNAPADGLVRYVETIAEATELPLIVYHRANAQLSPATVTRLAANPRVIGFKDGVGDIGTTQLVVLAVRDAGRDDFLFFNGLLTAELTQAAFRAIGVPLYSSAVFAMAPEIANGFFVAYTAGDDVRREELLRGFYRPLVALRDQVPGYAVSLIKAGVRQGGLPVGGVRAPLVDPTPEHEAALADLLARGRELL</sequence>
<dbReference type="InterPro" id="IPR013785">
    <property type="entry name" value="Aldolase_TIM"/>
</dbReference>
<dbReference type="Proteomes" id="UP001501490">
    <property type="component" value="Unassembled WGS sequence"/>
</dbReference>
<dbReference type="Gene3D" id="3.20.20.70">
    <property type="entry name" value="Aldolase class I"/>
    <property type="match status" value="1"/>
</dbReference>
<dbReference type="SMART" id="SM01130">
    <property type="entry name" value="DHDPS"/>
    <property type="match status" value="1"/>
</dbReference>
<evidence type="ECO:0000256" key="2">
    <source>
        <dbReference type="ARBA" id="ARBA00004983"/>
    </source>
</evidence>
<evidence type="ECO:0000256" key="4">
    <source>
        <dbReference type="ARBA" id="ARBA00023239"/>
    </source>
</evidence>
<evidence type="ECO:0000256" key="6">
    <source>
        <dbReference type="PIRNR" id="PIRNR001365"/>
    </source>
</evidence>
<comment type="pathway">
    <text evidence="2 5">Carbohydrate acid metabolism; D-glucarate degradation; 2,5-dioxopentanoate from D-glucarate: step 2/2.</text>
</comment>
<comment type="caution">
    <text evidence="7">The sequence shown here is derived from an EMBL/GenBank/DDBJ whole genome shotgun (WGS) entry which is preliminary data.</text>
</comment>
<comment type="catalytic activity">
    <reaction evidence="1 5">
        <text>5-dehydro-4-deoxy-D-glucarate + H(+) = 2,5-dioxopentanoate + CO2 + H2O</text>
        <dbReference type="Rhea" id="RHEA:24608"/>
        <dbReference type="ChEBI" id="CHEBI:15377"/>
        <dbReference type="ChEBI" id="CHEBI:15378"/>
        <dbReference type="ChEBI" id="CHEBI:16526"/>
        <dbReference type="ChEBI" id="CHEBI:42819"/>
        <dbReference type="ChEBI" id="CHEBI:58136"/>
        <dbReference type="EC" id="4.2.1.41"/>
    </reaction>
</comment>
<evidence type="ECO:0000313" key="8">
    <source>
        <dbReference type="Proteomes" id="UP001501490"/>
    </source>
</evidence>
<keyword evidence="4 5" id="KW-0456">Lyase</keyword>
<protein>
    <recommendedName>
        <fullName evidence="5">Probable 5-dehydro-4-deoxyglucarate dehydratase</fullName>
        <ecNumber evidence="5">4.2.1.41</ecNumber>
    </recommendedName>
    <alternativeName>
        <fullName evidence="5">5-keto-4-deoxy-glucarate dehydratase</fullName>
        <shortName evidence="5">KDGDH</shortName>
    </alternativeName>
</protein>
<evidence type="ECO:0000313" key="7">
    <source>
        <dbReference type="EMBL" id="GAA3615560.1"/>
    </source>
</evidence>
<accession>A0ABP6ZPQ0</accession>
<dbReference type="PANTHER" id="PTHR12128">
    <property type="entry name" value="DIHYDRODIPICOLINATE SYNTHASE"/>
    <property type="match status" value="1"/>
</dbReference>
<evidence type="ECO:0000256" key="5">
    <source>
        <dbReference type="HAMAP-Rule" id="MF_00694"/>
    </source>
</evidence>
<proteinExistence type="inferred from homology"/>